<keyword evidence="1" id="KW-0597">Phosphoprotein</keyword>
<feature type="domain" description="EVE" evidence="2">
    <location>
        <begin position="5"/>
        <end position="150"/>
    </location>
</feature>
<dbReference type="InterPro" id="IPR052181">
    <property type="entry name" value="5hmC_binding"/>
</dbReference>
<organism evidence="3 4">
    <name type="scientific">Reinekea marinisedimentorum</name>
    <dbReference type="NCBI Taxonomy" id="230495"/>
    <lineage>
        <taxon>Bacteria</taxon>
        <taxon>Pseudomonadati</taxon>
        <taxon>Pseudomonadota</taxon>
        <taxon>Gammaproteobacteria</taxon>
        <taxon>Oceanospirillales</taxon>
        <taxon>Saccharospirillaceae</taxon>
        <taxon>Reinekea</taxon>
    </lineage>
</organism>
<name>A0A4R3ID46_9GAMM</name>
<dbReference type="PANTHER" id="PTHR14087">
    <property type="entry name" value="THYMOCYTE NUCLEAR PROTEIN 1"/>
    <property type="match status" value="1"/>
</dbReference>
<protein>
    <submittedName>
        <fullName evidence="3">Putative RNA-binding protein with PUA-like domain</fullName>
    </submittedName>
</protein>
<dbReference type="RefSeq" id="WP_132698750.1">
    <property type="nucleotide sequence ID" value="NZ_SLZR01000001.1"/>
</dbReference>
<dbReference type="Pfam" id="PF01878">
    <property type="entry name" value="EVE"/>
    <property type="match status" value="1"/>
</dbReference>
<evidence type="ECO:0000256" key="1">
    <source>
        <dbReference type="ARBA" id="ARBA00022553"/>
    </source>
</evidence>
<dbReference type="Gene3D" id="3.10.590.10">
    <property type="entry name" value="ph1033 like domains"/>
    <property type="match status" value="1"/>
</dbReference>
<comment type="caution">
    <text evidence="3">The sequence shown here is derived from an EMBL/GenBank/DDBJ whole genome shotgun (WGS) entry which is preliminary data.</text>
</comment>
<evidence type="ECO:0000313" key="3">
    <source>
        <dbReference type="EMBL" id="TCS43744.1"/>
    </source>
</evidence>
<dbReference type="InterPro" id="IPR047197">
    <property type="entry name" value="THYN1-like_EVE"/>
</dbReference>
<sequence length="154" mass="17323">MAASIWLLKSEPNEFSIDDLQARGKQGEPWNGIRNFQARNFMREMSIGDIALIYHSACKTPAIVGYGTVIQTAYPDADALNPQSKYYDEKSSAGNNRWSLVDIQFSEKWSKPVTLKQLKTHPILSEMKLIKQSRLSISPVTAAEFDEILALKDS</sequence>
<dbReference type="PANTHER" id="PTHR14087:SF7">
    <property type="entry name" value="THYMOCYTE NUCLEAR PROTEIN 1"/>
    <property type="match status" value="1"/>
</dbReference>
<dbReference type="FunFam" id="3.10.590.10:FF:000003">
    <property type="entry name" value="Thymocyte nuclear protein 1"/>
    <property type="match status" value="1"/>
</dbReference>
<dbReference type="EMBL" id="SLZR01000001">
    <property type="protein sequence ID" value="TCS43744.1"/>
    <property type="molecule type" value="Genomic_DNA"/>
</dbReference>
<dbReference type="AlphaFoldDB" id="A0A4R3ID46"/>
<proteinExistence type="predicted"/>
<dbReference type="Proteomes" id="UP000295793">
    <property type="component" value="Unassembled WGS sequence"/>
</dbReference>
<dbReference type="InterPro" id="IPR015947">
    <property type="entry name" value="PUA-like_sf"/>
</dbReference>
<dbReference type="InterPro" id="IPR002740">
    <property type="entry name" value="EVE_domain"/>
</dbReference>
<dbReference type="CDD" id="cd21133">
    <property type="entry name" value="EVE"/>
    <property type="match status" value="1"/>
</dbReference>
<evidence type="ECO:0000313" key="4">
    <source>
        <dbReference type="Proteomes" id="UP000295793"/>
    </source>
</evidence>
<accession>A0A4R3ID46</accession>
<evidence type="ECO:0000259" key="2">
    <source>
        <dbReference type="Pfam" id="PF01878"/>
    </source>
</evidence>
<reference evidence="3 4" key="1">
    <citation type="submission" date="2019-03" db="EMBL/GenBank/DDBJ databases">
        <title>Genomic Encyclopedia of Archaeal and Bacterial Type Strains, Phase II (KMG-II): from individual species to whole genera.</title>
        <authorList>
            <person name="Goeker M."/>
        </authorList>
    </citation>
    <scope>NUCLEOTIDE SEQUENCE [LARGE SCALE GENOMIC DNA]</scope>
    <source>
        <strain evidence="3 4">DSM 15388</strain>
    </source>
</reference>
<dbReference type="OrthoDB" id="9791347at2"/>
<keyword evidence="4" id="KW-1185">Reference proteome</keyword>
<dbReference type="SUPFAM" id="SSF88697">
    <property type="entry name" value="PUA domain-like"/>
    <property type="match status" value="1"/>
</dbReference>
<gene>
    <name evidence="3" type="ORF">BCF53_10187</name>
</gene>